<dbReference type="InterPro" id="IPR044574">
    <property type="entry name" value="ARIP4-like"/>
</dbReference>
<reference evidence="8 9" key="1">
    <citation type="submission" date="2021-06" db="EMBL/GenBank/DDBJ databases">
        <authorList>
            <person name="Palmer J.M."/>
        </authorList>
    </citation>
    <scope>NUCLEOTIDE SEQUENCE [LARGE SCALE GENOMIC DNA]</scope>
    <source>
        <strain evidence="8 9">XC_2019</strain>
        <tissue evidence="8">Muscle</tissue>
    </source>
</reference>
<sequence>MKTKRPRSRWFKCTGASSQSSSLIKLTVSECSLDQQGEFQPNMEGFPLKAFCVRFQVVTFLHTLLLCEKLDFSTALVVCPLNTVLNWLNEFEKWQVGLKDEESLEVRAYRYQEPVGRETDLIMFFWINRFINPIQNGQCADSTLHDVRIMKKRAHILYEMLAGCVQVKSS</sequence>
<keyword evidence="9" id="KW-1185">Reference proteome</keyword>
<keyword evidence="4" id="KW-0378">Hydrolase</keyword>
<name>A0ABV0SDJ1_9TELE</name>
<keyword evidence="3" id="KW-0547">Nucleotide-binding</keyword>
<evidence type="ECO:0000256" key="3">
    <source>
        <dbReference type="ARBA" id="ARBA00022741"/>
    </source>
</evidence>
<keyword evidence="6" id="KW-0238">DNA-binding</keyword>
<organism evidence="8 9">
    <name type="scientific">Xenoophorus captivus</name>
    <dbReference type="NCBI Taxonomy" id="1517983"/>
    <lineage>
        <taxon>Eukaryota</taxon>
        <taxon>Metazoa</taxon>
        <taxon>Chordata</taxon>
        <taxon>Craniata</taxon>
        <taxon>Vertebrata</taxon>
        <taxon>Euteleostomi</taxon>
        <taxon>Actinopterygii</taxon>
        <taxon>Neopterygii</taxon>
        <taxon>Teleostei</taxon>
        <taxon>Neoteleostei</taxon>
        <taxon>Acanthomorphata</taxon>
        <taxon>Ovalentaria</taxon>
        <taxon>Atherinomorphae</taxon>
        <taxon>Cyprinodontiformes</taxon>
        <taxon>Goodeidae</taxon>
        <taxon>Xenoophorus</taxon>
    </lineage>
</organism>
<dbReference type="Gene3D" id="3.40.50.10810">
    <property type="entry name" value="Tandem AAA-ATPase domain"/>
    <property type="match status" value="1"/>
</dbReference>
<evidence type="ECO:0000313" key="9">
    <source>
        <dbReference type="Proteomes" id="UP001434883"/>
    </source>
</evidence>
<gene>
    <name evidence="8" type="ORF">XENOCAPTIV_002001</name>
</gene>
<protein>
    <recommendedName>
        <fullName evidence="10">SNF2 N-terminal domain-containing protein</fullName>
    </recommendedName>
</protein>
<dbReference type="EMBL" id="JAHRIN010076818">
    <property type="protein sequence ID" value="MEQ2218354.1"/>
    <property type="molecule type" value="Genomic_DNA"/>
</dbReference>
<proteinExistence type="inferred from homology"/>
<evidence type="ECO:0000256" key="1">
    <source>
        <dbReference type="ARBA" id="ARBA00004123"/>
    </source>
</evidence>
<dbReference type="InterPro" id="IPR038718">
    <property type="entry name" value="SNF2-like_sf"/>
</dbReference>
<evidence type="ECO:0000256" key="7">
    <source>
        <dbReference type="ARBA" id="ARBA00023242"/>
    </source>
</evidence>
<evidence type="ECO:0000256" key="2">
    <source>
        <dbReference type="ARBA" id="ARBA00007025"/>
    </source>
</evidence>
<evidence type="ECO:0000256" key="5">
    <source>
        <dbReference type="ARBA" id="ARBA00022840"/>
    </source>
</evidence>
<evidence type="ECO:0000313" key="8">
    <source>
        <dbReference type="EMBL" id="MEQ2218354.1"/>
    </source>
</evidence>
<evidence type="ECO:0008006" key="10">
    <source>
        <dbReference type="Google" id="ProtNLM"/>
    </source>
</evidence>
<keyword evidence="5" id="KW-0067">ATP-binding</keyword>
<comment type="similarity">
    <text evidence="2">Belongs to the SNF2/RAD54 helicase family.</text>
</comment>
<dbReference type="Proteomes" id="UP001434883">
    <property type="component" value="Unassembled WGS sequence"/>
</dbReference>
<keyword evidence="7" id="KW-0539">Nucleus</keyword>
<dbReference type="PANTHER" id="PTHR45797:SF3">
    <property type="entry name" value="TRANSCRIPTIONAL REGULATOR ATRX HOMOLOG"/>
    <property type="match status" value="1"/>
</dbReference>
<keyword evidence="4" id="KW-0347">Helicase</keyword>
<comment type="subcellular location">
    <subcellularLocation>
        <location evidence="1">Nucleus</location>
    </subcellularLocation>
</comment>
<evidence type="ECO:0000256" key="4">
    <source>
        <dbReference type="ARBA" id="ARBA00022806"/>
    </source>
</evidence>
<evidence type="ECO:0000256" key="6">
    <source>
        <dbReference type="ARBA" id="ARBA00023125"/>
    </source>
</evidence>
<accession>A0ABV0SDJ1</accession>
<dbReference type="PANTHER" id="PTHR45797">
    <property type="entry name" value="RAD54-LIKE"/>
    <property type="match status" value="1"/>
</dbReference>
<comment type="caution">
    <text evidence="8">The sequence shown here is derived from an EMBL/GenBank/DDBJ whole genome shotgun (WGS) entry which is preliminary data.</text>
</comment>